<gene>
    <name evidence="3" type="ORF">SAMN05421771_2444</name>
</gene>
<evidence type="ECO:0000256" key="1">
    <source>
        <dbReference type="SAM" id="MobiDB-lite"/>
    </source>
</evidence>
<feature type="region of interest" description="Disordered" evidence="1">
    <location>
        <begin position="49"/>
        <end position="97"/>
    </location>
</feature>
<dbReference type="EMBL" id="FOZL01000001">
    <property type="protein sequence ID" value="SFS14011.1"/>
    <property type="molecule type" value="Genomic_DNA"/>
</dbReference>
<keyword evidence="2" id="KW-0812">Transmembrane</keyword>
<reference evidence="3 4" key="1">
    <citation type="submission" date="2016-10" db="EMBL/GenBank/DDBJ databases">
        <authorList>
            <person name="de Groot N.N."/>
        </authorList>
    </citation>
    <scope>NUCLEOTIDE SEQUENCE [LARGE SCALE GENOMIC DNA]</scope>
    <source>
        <strain evidence="3 4">DSM 21001</strain>
    </source>
</reference>
<name>A0A1I6MEC7_9BACT</name>
<dbReference type="AlphaFoldDB" id="A0A1I6MEC7"/>
<sequence>MEPPRATGVPVFYLTGRQPLRPGAVLFAIMVAAAALSSVLYALAHNGHLSRSSDDSGAARSAGERGAAEDKDDPNQIDTIVLGDPADAPVPGRKGDHVSSVHPTILVRLPRFGEQVGLIPDSAAGRLLYGWLAAFNTANQASLGDVLPNVAGGSAAAAQMELRQQTGGFSLLSAKEVQPGVLVFRLRDQTPLATEVLGTLQVRSGSSPATIASFSLRAVPSPRRDATVPAPAR</sequence>
<evidence type="ECO:0000313" key="3">
    <source>
        <dbReference type="EMBL" id="SFS14011.1"/>
    </source>
</evidence>
<keyword evidence="4" id="KW-1185">Reference proteome</keyword>
<proteinExistence type="predicted"/>
<dbReference type="OrthoDB" id="114811at2"/>
<keyword evidence="2" id="KW-0472">Membrane</keyword>
<dbReference type="RefSeq" id="WP_089839380.1">
    <property type="nucleotide sequence ID" value="NZ_FOZL01000001.1"/>
</dbReference>
<accession>A0A1I6MEC7</accession>
<keyword evidence="2" id="KW-1133">Transmembrane helix</keyword>
<organism evidence="3 4">
    <name type="scientific">Granulicella pectinivorans</name>
    <dbReference type="NCBI Taxonomy" id="474950"/>
    <lineage>
        <taxon>Bacteria</taxon>
        <taxon>Pseudomonadati</taxon>
        <taxon>Acidobacteriota</taxon>
        <taxon>Terriglobia</taxon>
        <taxon>Terriglobales</taxon>
        <taxon>Acidobacteriaceae</taxon>
        <taxon>Granulicella</taxon>
    </lineage>
</organism>
<evidence type="ECO:0000256" key="2">
    <source>
        <dbReference type="SAM" id="Phobius"/>
    </source>
</evidence>
<protein>
    <submittedName>
        <fullName evidence="3">Uncharacterized protein</fullName>
    </submittedName>
</protein>
<dbReference type="Proteomes" id="UP000199024">
    <property type="component" value="Unassembled WGS sequence"/>
</dbReference>
<evidence type="ECO:0000313" key="4">
    <source>
        <dbReference type="Proteomes" id="UP000199024"/>
    </source>
</evidence>
<feature type="transmembrane region" description="Helical" evidence="2">
    <location>
        <begin position="20"/>
        <end position="43"/>
    </location>
</feature>